<dbReference type="AlphaFoldDB" id="A0A3S3N677"/>
<feature type="transmembrane region" description="Helical" evidence="20">
    <location>
        <begin position="649"/>
        <end position="669"/>
    </location>
</feature>
<evidence type="ECO:0000256" key="14">
    <source>
        <dbReference type="ARBA" id="ARBA00022989"/>
    </source>
</evidence>
<evidence type="ECO:0000256" key="5">
    <source>
        <dbReference type="ARBA" id="ARBA00010918"/>
    </source>
</evidence>
<evidence type="ECO:0000256" key="7">
    <source>
        <dbReference type="ARBA" id="ARBA00022554"/>
    </source>
</evidence>
<dbReference type="Proteomes" id="UP000283530">
    <property type="component" value="Unassembled WGS sequence"/>
</dbReference>
<keyword evidence="8" id="KW-0645">Protease</keyword>
<dbReference type="SUPFAM" id="SSF53187">
    <property type="entry name" value="Zn-dependent exopeptidases"/>
    <property type="match status" value="1"/>
</dbReference>
<dbReference type="FunFam" id="3.40.630.10:FF:000008">
    <property type="entry name" value="Endoplasmic reticulum metallopeptidase 1"/>
    <property type="match status" value="1"/>
</dbReference>
<evidence type="ECO:0000256" key="3">
    <source>
        <dbReference type="ARBA" id="ARBA00004128"/>
    </source>
</evidence>
<dbReference type="GO" id="GO:0005774">
    <property type="term" value="C:vacuolar membrane"/>
    <property type="evidence" value="ECO:0007669"/>
    <property type="project" value="UniProtKB-SubCell"/>
</dbReference>
<evidence type="ECO:0000256" key="9">
    <source>
        <dbReference type="ARBA" id="ARBA00022692"/>
    </source>
</evidence>
<feature type="transmembrane region" description="Helical" evidence="20">
    <location>
        <begin position="425"/>
        <end position="449"/>
    </location>
</feature>
<dbReference type="PANTHER" id="PTHR12147">
    <property type="entry name" value="METALLOPEPTIDASE M28 FAMILY MEMBER"/>
    <property type="match status" value="1"/>
</dbReference>
<keyword evidence="13" id="KW-0862">Zinc</keyword>
<gene>
    <name evidence="22" type="ORF">CKAN_02606100</name>
</gene>
<keyword evidence="12" id="KW-0256">Endoplasmic reticulum</keyword>
<evidence type="ECO:0000256" key="12">
    <source>
        <dbReference type="ARBA" id="ARBA00022824"/>
    </source>
</evidence>
<keyword evidence="16 20" id="KW-0472">Membrane</keyword>
<dbReference type="CDD" id="cd03875">
    <property type="entry name" value="M28_Fxna_like"/>
    <property type="match status" value="1"/>
</dbReference>
<evidence type="ECO:0000256" key="18">
    <source>
        <dbReference type="ARBA" id="ARBA00031512"/>
    </source>
</evidence>
<evidence type="ECO:0000259" key="21">
    <source>
        <dbReference type="Pfam" id="PF04389"/>
    </source>
</evidence>
<evidence type="ECO:0000256" key="13">
    <source>
        <dbReference type="ARBA" id="ARBA00022833"/>
    </source>
</evidence>
<dbReference type="OrthoDB" id="76293at2759"/>
<keyword evidence="14 20" id="KW-1133">Transmembrane helix</keyword>
<dbReference type="InterPro" id="IPR048024">
    <property type="entry name" value="Fxna-like_M28_dom"/>
</dbReference>
<feature type="transmembrane region" description="Helical" evidence="20">
    <location>
        <begin position="393"/>
        <end position="413"/>
    </location>
</feature>
<feature type="region of interest" description="Disordered" evidence="19">
    <location>
        <begin position="1"/>
        <end position="24"/>
    </location>
</feature>
<dbReference type="GO" id="GO:0046872">
    <property type="term" value="F:metal ion binding"/>
    <property type="evidence" value="ECO:0007669"/>
    <property type="project" value="UniProtKB-KW"/>
</dbReference>
<feature type="domain" description="Peptidase M28" evidence="21">
    <location>
        <begin position="163"/>
        <end position="347"/>
    </location>
</feature>
<keyword evidence="11" id="KW-0378">Hydrolase</keyword>
<comment type="subcellular location">
    <subcellularLocation>
        <location evidence="4">Endoplasmic reticulum membrane</location>
        <topology evidence="4">Multi-pass membrane protein</topology>
    </subcellularLocation>
    <subcellularLocation>
        <location evidence="3">Vacuole membrane</location>
        <topology evidence="3">Multi-pass membrane protein</topology>
    </subcellularLocation>
</comment>
<comment type="similarity">
    <text evidence="5">Belongs to the peptidase M28 family.</text>
</comment>
<evidence type="ECO:0000256" key="2">
    <source>
        <dbReference type="ARBA" id="ARBA00003273"/>
    </source>
</evidence>
<evidence type="ECO:0000256" key="11">
    <source>
        <dbReference type="ARBA" id="ARBA00022801"/>
    </source>
</evidence>
<keyword evidence="17" id="KW-0325">Glycoprotein</keyword>
<feature type="transmembrane region" description="Helical" evidence="20">
    <location>
        <begin position="574"/>
        <end position="603"/>
    </location>
</feature>
<sequence>MKQKMGRKSATSNVEKRAGSGSEEIADGPKRSGFLWIALLVVLINSSWAVHHVQFERLPDPLTAEQVGKRGFSEVSAMEHVKALTRLGPHPVGSDALDKALQYVLEAAEKIRKTAHWEVDVQVDFFHAKSGANRLEGGLFKGKTLLYSDLKYVVLRILPKYLDEAEENAILVSSHIDTVFSTEGAGDCSSCVAVILELARGISQWAHGFKKAVIFLLNTGEEEGLNGAHSFIAQHPWSSTVCLAIDLEAMGIGGMSSIFQSGPDPWAIESFANAAKYPSAQIISQDLFLSGAIKSGTDFQVYKELGGLSGLDFAYVEAGAVYHTKNDKLSLLRPGSLQHLGENMLAFLLQTAASSYVPKGKAMETEDKGQNQAVFFDVLGMYMVVYHQRLATMLYNSVILQAVLIWTTSLFVGGFPAAISLGLSFLSVVLMWIFSISLSASIAFLLSFICSSPAPYIANPWLVIGLFGAPAVLGALIGQHVGYLILQKYLWHVASKGDPKRLPAIRDSLIKWEAERWLFKGGFIQWLILLIVGNFFKVGSSYLALVWLVSPAFAYGLIEATLSPVRSPRQLKIVTLVLALVVPVLISAGLFIRLTGAMIGMLVRLDGNPGSIPEWLGSMLIAVFIATIVCLTLVYLLSYSHLSGATRSISLATCAVFGITLVAVLSGIVPPFTEDVSRAVNVVHVVETTGRYGEKQDSVSYVSLFSTTPGKLSKEIESLKDEGFICGKDKTVDLVTFTVNYGCWSSDDVGSGWSESEIPSLKVESDLKTDVRTTQVSIDTKDSTRWTMAINAREIEDFKFEGNSVELVPVGNMTAVDGWHIIQFSGGKNALTRFEITLFWLKSPAHLSHTDEQQQEESPLLKLRTDVNRVTPKTGRVLEKLPAWCSLFGKSNSPYTLAFLSSLPINF</sequence>
<keyword evidence="7" id="KW-0926">Vacuole</keyword>
<evidence type="ECO:0000256" key="16">
    <source>
        <dbReference type="ARBA" id="ARBA00023136"/>
    </source>
</evidence>
<dbReference type="InterPro" id="IPR007484">
    <property type="entry name" value="Peptidase_M28"/>
</dbReference>
<dbReference type="PANTHER" id="PTHR12147:SF58">
    <property type="entry name" value="VACUOLAR MEMBRANE PROTEASE"/>
    <property type="match status" value="1"/>
</dbReference>
<evidence type="ECO:0000256" key="1">
    <source>
        <dbReference type="ARBA" id="ARBA00001947"/>
    </source>
</evidence>
<feature type="transmembrane region" description="Helical" evidence="20">
    <location>
        <begin position="615"/>
        <end position="637"/>
    </location>
</feature>
<evidence type="ECO:0000256" key="4">
    <source>
        <dbReference type="ARBA" id="ARBA00004477"/>
    </source>
</evidence>
<evidence type="ECO:0000256" key="17">
    <source>
        <dbReference type="ARBA" id="ARBA00023180"/>
    </source>
</evidence>
<protein>
    <recommendedName>
        <fullName evidence="6">Vacuolar membrane protease</fullName>
    </recommendedName>
    <alternativeName>
        <fullName evidence="18">FXNA-related family protease 1</fullName>
    </alternativeName>
</protein>
<proteinExistence type="inferred from homology"/>
<keyword evidence="10" id="KW-0479">Metal-binding</keyword>
<dbReference type="GO" id="GO:0005789">
    <property type="term" value="C:endoplasmic reticulum membrane"/>
    <property type="evidence" value="ECO:0007669"/>
    <property type="project" value="UniProtKB-SubCell"/>
</dbReference>
<comment type="cofactor">
    <cofactor evidence="1">
        <name>Zn(2+)</name>
        <dbReference type="ChEBI" id="CHEBI:29105"/>
    </cofactor>
</comment>
<dbReference type="EMBL" id="QPKB01000012">
    <property type="protein sequence ID" value="RWR96663.1"/>
    <property type="molecule type" value="Genomic_DNA"/>
</dbReference>
<keyword evidence="15" id="KW-0482">Metalloprotease</keyword>
<evidence type="ECO:0000256" key="19">
    <source>
        <dbReference type="SAM" id="MobiDB-lite"/>
    </source>
</evidence>
<dbReference type="Gene3D" id="3.40.630.10">
    <property type="entry name" value="Zn peptidases"/>
    <property type="match status" value="1"/>
</dbReference>
<accession>A0A3S3N677</accession>
<keyword evidence="9 20" id="KW-0812">Transmembrane</keyword>
<dbReference type="STRING" id="337451.A0A3S3N677"/>
<evidence type="ECO:0000256" key="15">
    <source>
        <dbReference type="ARBA" id="ARBA00023049"/>
    </source>
</evidence>
<comment type="function">
    <text evidence="2">May be involved in vacuolar sorting and osmoregulation.</text>
</comment>
<dbReference type="InterPro" id="IPR045175">
    <property type="entry name" value="M28_fam"/>
</dbReference>
<dbReference type="GO" id="GO:0008235">
    <property type="term" value="F:metalloexopeptidase activity"/>
    <property type="evidence" value="ECO:0007669"/>
    <property type="project" value="InterPro"/>
</dbReference>
<evidence type="ECO:0000256" key="20">
    <source>
        <dbReference type="SAM" id="Phobius"/>
    </source>
</evidence>
<dbReference type="Pfam" id="PF04389">
    <property type="entry name" value="Peptidase_M28"/>
    <property type="match status" value="1"/>
</dbReference>
<keyword evidence="23" id="KW-1185">Reference proteome</keyword>
<evidence type="ECO:0000313" key="22">
    <source>
        <dbReference type="EMBL" id="RWR96663.1"/>
    </source>
</evidence>
<evidence type="ECO:0000313" key="23">
    <source>
        <dbReference type="Proteomes" id="UP000283530"/>
    </source>
</evidence>
<feature type="transmembrane region" description="Helical" evidence="20">
    <location>
        <begin position="461"/>
        <end position="486"/>
    </location>
</feature>
<organism evidence="22 23">
    <name type="scientific">Cinnamomum micranthum f. kanehirae</name>
    <dbReference type="NCBI Taxonomy" id="337451"/>
    <lineage>
        <taxon>Eukaryota</taxon>
        <taxon>Viridiplantae</taxon>
        <taxon>Streptophyta</taxon>
        <taxon>Embryophyta</taxon>
        <taxon>Tracheophyta</taxon>
        <taxon>Spermatophyta</taxon>
        <taxon>Magnoliopsida</taxon>
        <taxon>Magnoliidae</taxon>
        <taxon>Laurales</taxon>
        <taxon>Lauraceae</taxon>
        <taxon>Cinnamomum</taxon>
    </lineage>
</organism>
<evidence type="ECO:0000256" key="6">
    <source>
        <dbReference type="ARBA" id="ARBA00017435"/>
    </source>
</evidence>
<name>A0A3S3N677_9MAGN</name>
<comment type="caution">
    <text evidence="22">The sequence shown here is derived from an EMBL/GenBank/DDBJ whole genome shotgun (WGS) entry which is preliminary data.</text>
</comment>
<evidence type="ECO:0000256" key="10">
    <source>
        <dbReference type="ARBA" id="ARBA00022723"/>
    </source>
</evidence>
<reference evidence="22 23" key="1">
    <citation type="journal article" date="2019" name="Nat. Plants">
        <title>Stout camphor tree genome fills gaps in understanding of flowering plant genome evolution.</title>
        <authorList>
            <person name="Chaw S.M."/>
            <person name="Liu Y.C."/>
            <person name="Wu Y.W."/>
            <person name="Wang H.Y."/>
            <person name="Lin C.I."/>
            <person name="Wu C.S."/>
            <person name="Ke H.M."/>
            <person name="Chang L.Y."/>
            <person name="Hsu C.Y."/>
            <person name="Yang H.T."/>
            <person name="Sudianto E."/>
            <person name="Hsu M.H."/>
            <person name="Wu K.P."/>
            <person name="Wang L.N."/>
            <person name="Leebens-Mack J.H."/>
            <person name="Tsai I.J."/>
        </authorList>
    </citation>
    <scope>NUCLEOTIDE SEQUENCE [LARGE SCALE GENOMIC DNA]</scope>
    <source>
        <strain evidence="23">cv. Chaw 1501</strain>
        <tissue evidence="22">Young leaves</tissue>
    </source>
</reference>
<dbReference type="GO" id="GO:0006508">
    <property type="term" value="P:proteolysis"/>
    <property type="evidence" value="ECO:0007669"/>
    <property type="project" value="UniProtKB-KW"/>
</dbReference>
<evidence type="ECO:0000256" key="8">
    <source>
        <dbReference type="ARBA" id="ARBA00022670"/>
    </source>
</evidence>